<gene>
    <name evidence="8" type="ORF">PQU95_16445</name>
</gene>
<keyword evidence="2" id="KW-1003">Cell membrane</keyword>
<dbReference type="InterPro" id="IPR004477">
    <property type="entry name" value="ComEC_N"/>
</dbReference>
<keyword evidence="5 6" id="KW-0472">Membrane</keyword>
<dbReference type="InterPro" id="IPR025405">
    <property type="entry name" value="DUF4131"/>
</dbReference>
<dbReference type="SMART" id="SM00849">
    <property type="entry name" value="Lactamase_B"/>
    <property type="match status" value="1"/>
</dbReference>
<evidence type="ECO:0000313" key="9">
    <source>
        <dbReference type="Proteomes" id="UP001219956"/>
    </source>
</evidence>
<dbReference type="Pfam" id="PF00753">
    <property type="entry name" value="Lactamase_B"/>
    <property type="match status" value="1"/>
</dbReference>
<feature type="transmembrane region" description="Helical" evidence="6">
    <location>
        <begin position="292"/>
        <end position="314"/>
    </location>
</feature>
<evidence type="ECO:0000259" key="7">
    <source>
        <dbReference type="SMART" id="SM00849"/>
    </source>
</evidence>
<reference evidence="8 9" key="1">
    <citation type="submission" date="2023-01" db="EMBL/GenBank/DDBJ databases">
        <title>Novel species of the genus Vogesella isolated from rivers.</title>
        <authorList>
            <person name="Lu H."/>
        </authorList>
    </citation>
    <scope>NUCLEOTIDE SEQUENCE [LARGE SCALE GENOMIC DNA]</scope>
    <source>
        <strain evidence="8 9">DC21W</strain>
    </source>
</reference>
<dbReference type="InterPro" id="IPR001279">
    <property type="entry name" value="Metallo-B-lactamas"/>
</dbReference>
<feature type="transmembrane region" description="Helical" evidence="6">
    <location>
        <begin position="447"/>
        <end position="465"/>
    </location>
</feature>
<dbReference type="PANTHER" id="PTHR30619">
    <property type="entry name" value="DNA INTERNALIZATION/COMPETENCE PROTEIN COMEC/REC2"/>
    <property type="match status" value="1"/>
</dbReference>
<name>A0ABT5J2U8_9NEIS</name>
<organism evidence="8 9">
    <name type="scientific">Vogesella aquatica</name>
    <dbReference type="NCBI Taxonomy" id="2984206"/>
    <lineage>
        <taxon>Bacteria</taxon>
        <taxon>Pseudomonadati</taxon>
        <taxon>Pseudomonadota</taxon>
        <taxon>Betaproteobacteria</taxon>
        <taxon>Neisseriales</taxon>
        <taxon>Chromobacteriaceae</taxon>
        <taxon>Vogesella</taxon>
    </lineage>
</organism>
<dbReference type="InterPro" id="IPR035681">
    <property type="entry name" value="ComA-like_MBL"/>
</dbReference>
<dbReference type="Pfam" id="PF03772">
    <property type="entry name" value="Competence"/>
    <property type="match status" value="1"/>
</dbReference>
<feature type="transmembrane region" description="Helical" evidence="6">
    <location>
        <begin position="367"/>
        <end position="385"/>
    </location>
</feature>
<feature type="transmembrane region" description="Helical" evidence="6">
    <location>
        <begin position="263"/>
        <end position="285"/>
    </location>
</feature>
<dbReference type="Gene3D" id="3.60.15.10">
    <property type="entry name" value="Ribonuclease Z/Hydroxyacylglutathione hydrolase-like"/>
    <property type="match status" value="1"/>
</dbReference>
<dbReference type="CDD" id="cd07731">
    <property type="entry name" value="ComA-like_MBL-fold"/>
    <property type="match status" value="1"/>
</dbReference>
<feature type="transmembrane region" description="Helical" evidence="6">
    <location>
        <begin position="42"/>
        <end position="60"/>
    </location>
</feature>
<evidence type="ECO:0000256" key="1">
    <source>
        <dbReference type="ARBA" id="ARBA00004651"/>
    </source>
</evidence>
<dbReference type="SUPFAM" id="SSF56281">
    <property type="entry name" value="Metallo-hydrolase/oxidoreductase"/>
    <property type="match status" value="1"/>
</dbReference>
<keyword evidence="4 6" id="KW-1133">Transmembrane helix</keyword>
<dbReference type="Proteomes" id="UP001219956">
    <property type="component" value="Unassembled WGS sequence"/>
</dbReference>
<feature type="transmembrane region" description="Helical" evidence="6">
    <location>
        <begin position="326"/>
        <end position="346"/>
    </location>
</feature>
<feature type="transmembrane region" description="Helical" evidence="6">
    <location>
        <begin position="391"/>
        <end position="409"/>
    </location>
</feature>
<dbReference type="InterPro" id="IPR052159">
    <property type="entry name" value="Competence_DNA_uptake"/>
</dbReference>
<dbReference type="RefSeq" id="WP_272753013.1">
    <property type="nucleotide sequence ID" value="NZ_JAQQLF010000025.1"/>
</dbReference>
<dbReference type="EMBL" id="JAQQLF010000025">
    <property type="protein sequence ID" value="MDC7718791.1"/>
    <property type="molecule type" value="Genomic_DNA"/>
</dbReference>
<feature type="domain" description="Metallo-beta-lactamase" evidence="7">
    <location>
        <begin position="501"/>
        <end position="682"/>
    </location>
</feature>
<protein>
    <submittedName>
        <fullName evidence="8">DNA internalization-related competence protein ComEC/Rec2</fullName>
    </submittedName>
</protein>
<dbReference type="NCBIfam" id="TIGR00360">
    <property type="entry name" value="ComEC_N-term"/>
    <property type="match status" value="1"/>
</dbReference>
<dbReference type="Pfam" id="PF13567">
    <property type="entry name" value="DUF4131"/>
    <property type="match status" value="1"/>
</dbReference>
<accession>A0ABT5J2U8</accession>
<dbReference type="NCBIfam" id="TIGR00361">
    <property type="entry name" value="ComEC_Rec2"/>
    <property type="match status" value="1"/>
</dbReference>
<evidence type="ECO:0000256" key="4">
    <source>
        <dbReference type="ARBA" id="ARBA00022989"/>
    </source>
</evidence>
<comment type="caution">
    <text evidence="8">The sequence shown here is derived from an EMBL/GenBank/DDBJ whole genome shotgun (WGS) entry which is preliminary data.</text>
</comment>
<proteinExistence type="predicted"/>
<evidence type="ECO:0000256" key="5">
    <source>
        <dbReference type="ARBA" id="ARBA00023136"/>
    </source>
</evidence>
<evidence type="ECO:0000256" key="3">
    <source>
        <dbReference type="ARBA" id="ARBA00022692"/>
    </source>
</evidence>
<dbReference type="PANTHER" id="PTHR30619:SF1">
    <property type="entry name" value="RECOMBINATION PROTEIN 2"/>
    <property type="match status" value="1"/>
</dbReference>
<evidence type="ECO:0000256" key="2">
    <source>
        <dbReference type="ARBA" id="ARBA00022475"/>
    </source>
</evidence>
<evidence type="ECO:0000313" key="8">
    <source>
        <dbReference type="EMBL" id="MDC7718791.1"/>
    </source>
</evidence>
<keyword evidence="9" id="KW-1185">Reference proteome</keyword>
<dbReference type="InterPro" id="IPR004797">
    <property type="entry name" value="Competence_ComEC/Rec2"/>
</dbReference>
<comment type="subcellular location">
    <subcellularLocation>
        <location evidence="1">Cell membrane</location>
        <topology evidence="1">Multi-pass membrane protein</topology>
    </subcellularLocation>
</comment>
<dbReference type="InterPro" id="IPR036866">
    <property type="entry name" value="RibonucZ/Hydroxyglut_hydro"/>
</dbReference>
<sequence length="737" mass="80880">MYKLAFLCAGIVLCALLPALPPWFLLPAFWLMLWPLWWRRRRAWLCALLWFSLGLSYASWRGELRLAQRLDPALAGSVLHVQGVVRGLADPGEFGTRFRFAVQQAGVALPPVLLLNDYRQRPWPAGSRWELSVRLRQPHGAANVAGFDAERWFWSEGILATGTVGKARYPRPAAGRDAQAWLDALRERIAVRLAGQGEPRDGALLAALAVGAQQAIERAQWDALSATGLTHIVSVSGLHITLVASLVAWAASLLRRRWPRVPAMLPLWAGAVAALLYALLAGLSVPTQRTVWMLLTVCVALALHRGLSALQVWLAALTVVLLLDPFAVLAAGFWLSFGLVGALIAGEVGLRQRPAAWQAALWAQWRATLASFVPLLCLFGSFPWLSPLANALAIPLVSFVLTPLVLLAAVWPFDSLAWLAGQAAHVFWWGADWLAQWPPYRRPLLPWQLWLAGLLGSLVWLLPLGRAWRSWGVLLLLPLLLYRAPRPPAGELWAEVIDVDQGLAVLLHTARHDLLFDTGAGEAGRVLLPVLRARGVVQLDALLLSHHDTDHDGAADTLLQQFPVRRLFRGQAGSAAGWRGQPCLAGQSWVWDGIRFDVLWPTATSRGEDNALSCVLRVATPTQALMLTGDATLAVENTLLRQYGTALRSQVLVLGHHGSRTASGADWLAVLQPQHAIVSAGYQNRYRHPHAEVLSRLHTGGVTVWRTDTQGAVQLKLGPQLQLAAVRQGWQPYWAAR</sequence>
<feature type="transmembrane region" description="Helical" evidence="6">
    <location>
        <begin position="228"/>
        <end position="251"/>
    </location>
</feature>
<keyword evidence="3 6" id="KW-0812">Transmembrane</keyword>
<evidence type="ECO:0000256" key="6">
    <source>
        <dbReference type="SAM" id="Phobius"/>
    </source>
</evidence>